<evidence type="ECO:0008006" key="4">
    <source>
        <dbReference type="Google" id="ProtNLM"/>
    </source>
</evidence>
<sequence>MKKLSLILLLGMLSLSVYAQRRNEPAYDQEKLEAAKIAFITQRLDIKPDQATKFWPLYNQFEEKRRNIFKKMRSQSRVDKEDLTDEKAQELIASKLATQQELLDLEKEYIAKFAKALSPKQAYLLQEADRDFVRHLYRMNRDMRREEPREETN</sequence>
<keyword evidence="3" id="KW-1185">Reference proteome</keyword>
<feature type="chain" id="PRO_5046423071" description="LTXXQ motif family protein" evidence="1">
    <location>
        <begin position="20"/>
        <end position="153"/>
    </location>
</feature>
<gene>
    <name evidence="2" type="ORF">IFO69_00755</name>
</gene>
<feature type="signal peptide" evidence="1">
    <location>
        <begin position="1"/>
        <end position="19"/>
    </location>
</feature>
<accession>A0ABR9AH43</accession>
<dbReference type="EMBL" id="JACYTQ010000001">
    <property type="protein sequence ID" value="MBD8487265.1"/>
    <property type="molecule type" value="Genomic_DNA"/>
</dbReference>
<comment type="caution">
    <text evidence="2">The sequence shown here is derived from an EMBL/GenBank/DDBJ whole genome shotgun (WGS) entry which is preliminary data.</text>
</comment>
<dbReference type="RefSeq" id="WP_192007045.1">
    <property type="nucleotide sequence ID" value="NZ_JACYTQ010000001.1"/>
</dbReference>
<organism evidence="2 3">
    <name type="scientific">Echinicola arenosa</name>
    <dbReference type="NCBI Taxonomy" id="2774144"/>
    <lineage>
        <taxon>Bacteria</taxon>
        <taxon>Pseudomonadati</taxon>
        <taxon>Bacteroidota</taxon>
        <taxon>Cytophagia</taxon>
        <taxon>Cytophagales</taxon>
        <taxon>Cyclobacteriaceae</taxon>
        <taxon>Echinicola</taxon>
    </lineage>
</organism>
<evidence type="ECO:0000313" key="2">
    <source>
        <dbReference type="EMBL" id="MBD8487265.1"/>
    </source>
</evidence>
<evidence type="ECO:0000256" key="1">
    <source>
        <dbReference type="SAM" id="SignalP"/>
    </source>
</evidence>
<evidence type="ECO:0000313" key="3">
    <source>
        <dbReference type="Proteomes" id="UP000647133"/>
    </source>
</evidence>
<keyword evidence="1" id="KW-0732">Signal</keyword>
<dbReference type="Proteomes" id="UP000647133">
    <property type="component" value="Unassembled WGS sequence"/>
</dbReference>
<name>A0ABR9AH43_9BACT</name>
<protein>
    <recommendedName>
        <fullName evidence="4">LTXXQ motif family protein</fullName>
    </recommendedName>
</protein>
<reference evidence="2 3" key="1">
    <citation type="submission" date="2020-09" db="EMBL/GenBank/DDBJ databases">
        <title>Echinicola sp. CAU 1574 isolated from sand of Sido Beach.</title>
        <authorList>
            <person name="Kim W."/>
        </authorList>
    </citation>
    <scope>NUCLEOTIDE SEQUENCE [LARGE SCALE GENOMIC DNA]</scope>
    <source>
        <strain evidence="2 3">CAU 1574</strain>
    </source>
</reference>
<dbReference type="InterPro" id="IPR012899">
    <property type="entry name" value="LTXXQ"/>
</dbReference>
<dbReference type="Pfam" id="PF07813">
    <property type="entry name" value="LTXXQ"/>
    <property type="match status" value="1"/>
</dbReference>
<proteinExistence type="predicted"/>